<evidence type="ECO:0000256" key="3">
    <source>
        <dbReference type="ARBA" id="ARBA00022630"/>
    </source>
</evidence>
<dbReference type="SUPFAM" id="SSF55424">
    <property type="entry name" value="FAD/NAD-linked reductases, dimerisation (C-terminal) domain"/>
    <property type="match status" value="1"/>
</dbReference>
<dbReference type="AlphaFoldDB" id="A0A7G9W4X8"/>
<proteinExistence type="inferred from homology"/>
<comment type="similarity">
    <text evidence="2">Belongs to the class-III pyridine nucleotide-disulfide oxidoreductase family.</text>
</comment>
<comment type="cofactor">
    <cofactor evidence="1">
        <name>FAD</name>
        <dbReference type="ChEBI" id="CHEBI:57692"/>
    </cofactor>
</comment>
<dbReference type="PANTHER" id="PTHR43429">
    <property type="entry name" value="PYRIDINE NUCLEOTIDE-DISULFIDE OXIDOREDUCTASE DOMAIN-CONTAINING"/>
    <property type="match status" value="1"/>
</dbReference>
<feature type="domain" description="FAD/NAD(P)-binding" evidence="8">
    <location>
        <begin position="2"/>
        <end position="303"/>
    </location>
</feature>
<keyword evidence="10" id="KW-1185">Reference proteome</keyword>
<dbReference type="PRINTS" id="PR00368">
    <property type="entry name" value="FADPNR"/>
</dbReference>
<dbReference type="InterPro" id="IPR004099">
    <property type="entry name" value="Pyr_nucl-diS_OxRdtase_dimer"/>
</dbReference>
<dbReference type="PRINTS" id="PR00411">
    <property type="entry name" value="PNDRDTASEI"/>
</dbReference>
<evidence type="ECO:0000256" key="5">
    <source>
        <dbReference type="ARBA" id="ARBA00023002"/>
    </source>
</evidence>
<dbReference type="Gene3D" id="3.50.50.60">
    <property type="entry name" value="FAD/NAD(P)-binding domain"/>
    <property type="match status" value="2"/>
</dbReference>
<evidence type="ECO:0000256" key="4">
    <source>
        <dbReference type="ARBA" id="ARBA00022827"/>
    </source>
</evidence>
<dbReference type="PANTHER" id="PTHR43429:SF1">
    <property type="entry name" value="NAD(P)H SULFUR OXIDOREDUCTASE (COA-DEPENDENT)"/>
    <property type="match status" value="1"/>
</dbReference>
<dbReference type="InterPro" id="IPR050260">
    <property type="entry name" value="FAD-bd_OxRdtase"/>
</dbReference>
<evidence type="ECO:0000259" key="7">
    <source>
        <dbReference type="Pfam" id="PF02852"/>
    </source>
</evidence>
<feature type="domain" description="Pyridine nucleotide-disulphide oxidoreductase dimerisation" evidence="7">
    <location>
        <begin position="328"/>
        <end position="428"/>
    </location>
</feature>
<dbReference type="SUPFAM" id="SSF51905">
    <property type="entry name" value="FAD/NAD(P)-binding domain"/>
    <property type="match status" value="2"/>
</dbReference>
<evidence type="ECO:0000313" key="9">
    <source>
        <dbReference type="EMBL" id="QNO13740.1"/>
    </source>
</evidence>
<evidence type="ECO:0000256" key="6">
    <source>
        <dbReference type="ARBA" id="ARBA00023284"/>
    </source>
</evidence>
<evidence type="ECO:0000313" key="10">
    <source>
        <dbReference type="Proteomes" id="UP000516160"/>
    </source>
</evidence>
<dbReference type="InterPro" id="IPR016156">
    <property type="entry name" value="FAD/NAD-linked_Rdtase_dimer_sf"/>
</dbReference>
<reference evidence="9 10" key="1">
    <citation type="submission" date="2020-07" db="EMBL/GenBank/DDBJ databases">
        <title>Alkalicella. sp. LB2 genome.</title>
        <authorList>
            <person name="Postec A."/>
            <person name="Quemeneur M."/>
        </authorList>
    </citation>
    <scope>NUCLEOTIDE SEQUENCE [LARGE SCALE GENOMIC DNA]</scope>
    <source>
        <strain evidence="9 10">LB2</strain>
    </source>
</reference>
<dbReference type="Pfam" id="PF07992">
    <property type="entry name" value="Pyr_redox_2"/>
    <property type="match status" value="1"/>
</dbReference>
<keyword evidence="4" id="KW-0274">FAD</keyword>
<dbReference type="GO" id="GO:0016491">
    <property type="term" value="F:oxidoreductase activity"/>
    <property type="evidence" value="ECO:0007669"/>
    <property type="project" value="UniProtKB-KW"/>
</dbReference>
<keyword evidence="3" id="KW-0285">Flavoprotein</keyword>
<organism evidence="9 10">
    <name type="scientific">Alkalicella caledoniensis</name>
    <dbReference type="NCBI Taxonomy" id="2731377"/>
    <lineage>
        <taxon>Bacteria</taxon>
        <taxon>Bacillati</taxon>
        <taxon>Bacillota</taxon>
        <taxon>Clostridia</taxon>
        <taxon>Eubacteriales</taxon>
        <taxon>Proteinivoracaceae</taxon>
        <taxon>Alkalicella</taxon>
    </lineage>
</organism>
<dbReference type="EMBL" id="CP058559">
    <property type="protein sequence ID" value="QNO13740.1"/>
    <property type="molecule type" value="Genomic_DNA"/>
</dbReference>
<gene>
    <name evidence="9" type="ORF">HYG86_02680</name>
</gene>
<name>A0A7G9W4X8_ALKCA</name>
<protein>
    <submittedName>
        <fullName evidence="9">FAD-dependent oxidoreductase</fullName>
    </submittedName>
</protein>
<dbReference type="InterPro" id="IPR023753">
    <property type="entry name" value="FAD/NAD-binding_dom"/>
</dbReference>
<dbReference type="InterPro" id="IPR036188">
    <property type="entry name" value="FAD/NAD-bd_sf"/>
</dbReference>
<keyword evidence="6" id="KW-0676">Redox-active center</keyword>
<dbReference type="Proteomes" id="UP000516160">
    <property type="component" value="Chromosome"/>
</dbReference>
<keyword evidence="5" id="KW-0560">Oxidoreductase</keyword>
<evidence type="ECO:0000256" key="2">
    <source>
        <dbReference type="ARBA" id="ARBA00009130"/>
    </source>
</evidence>
<evidence type="ECO:0000259" key="8">
    <source>
        <dbReference type="Pfam" id="PF07992"/>
    </source>
</evidence>
<dbReference type="Pfam" id="PF02852">
    <property type="entry name" value="Pyr_redox_dim"/>
    <property type="match status" value="1"/>
</dbReference>
<dbReference type="RefSeq" id="WP_213167405.1">
    <property type="nucleotide sequence ID" value="NZ_CP058559.1"/>
</dbReference>
<accession>A0A7G9W4X8</accession>
<sequence>MKFVVIGAVAAGMSAASKAKREDPSMEVEVYTLEDHISYAACGLPYYIEGKIEEKEKLIARSEEKFAKQGIRIFTKHWVEKIDPERNIITVMNPDGAELIVDYDKLLIATGASAIMPPLPGIDLENIFTVKNIPEADKVRNQIPKAKKVVIVGGGYIGLEMIDAFYPFGMDITVIEKAPQLMGNIDKEMAEIIDDHLYDKGIKVKLGEAVEAFTGHGKVQMVKTDKGEYPADIVIMAIGVTPNSKLAKDAGIKLGVKNAIKVNRSMETSQKNIYAAGDCVGAYHLQYEDDAYIPLGTTANKQGRVAGENIAGGEVEFQGVIGTGIMKILDLEVGRTGLNTREAEMLKKDFFDINITIPNIASYYPGYDKGKLKLIVEKGTGKVLGGQIVGPPLTAKRIDVIATSIQAGFTVRDMSKLDLAYAPPFSSVWDPVLMAANVAVNELEKLGSSPYVN</sequence>
<evidence type="ECO:0000256" key="1">
    <source>
        <dbReference type="ARBA" id="ARBA00001974"/>
    </source>
</evidence>
<dbReference type="KEGG" id="acae:HYG86_02680"/>